<sequence length="115" mass="13053">MFETLMLERDKMLAPHLMMHAKDFIAGRQRAGVGPHSSFPFHFRLKSTITDIAASIKPKDYTVFWTSGHTQMKVAVKSVPKALVTAMDVWCCRYKIADIKFKFSMDPSQTRQGTG</sequence>
<protein>
    <submittedName>
        <fullName evidence="1">Uncharacterized protein</fullName>
    </submittedName>
</protein>
<accession>A0A219ATC3</accession>
<dbReference type="Proteomes" id="UP000078397">
    <property type="component" value="Unassembled WGS sequence"/>
</dbReference>
<dbReference type="GeneID" id="28844347"/>
<organism evidence="1 2">
    <name type="scientific">Pochonia chlamydosporia 170</name>
    <dbReference type="NCBI Taxonomy" id="1380566"/>
    <lineage>
        <taxon>Eukaryota</taxon>
        <taxon>Fungi</taxon>
        <taxon>Dikarya</taxon>
        <taxon>Ascomycota</taxon>
        <taxon>Pezizomycotina</taxon>
        <taxon>Sordariomycetes</taxon>
        <taxon>Hypocreomycetidae</taxon>
        <taxon>Hypocreales</taxon>
        <taxon>Clavicipitaceae</taxon>
        <taxon>Pochonia</taxon>
    </lineage>
</organism>
<dbReference type="RefSeq" id="XP_018148382.2">
    <property type="nucleotide sequence ID" value="XM_018280353.2"/>
</dbReference>
<keyword evidence="2" id="KW-1185">Reference proteome</keyword>
<dbReference type="KEGG" id="pchm:VFPPC_17416"/>
<comment type="caution">
    <text evidence="1">The sequence shown here is derived from an EMBL/GenBank/DDBJ whole genome shotgun (WGS) entry which is preliminary data.</text>
</comment>
<name>A0A219ATC3_METCM</name>
<dbReference type="AlphaFoldDB" id="A0A219ATC3"/>
<gene>
    <name evidence="1" type="ORF">VFPPC_17416</name>
</gene>
<reference evidence="1 2" key="1">
    <citation type="journal article" date="2016" name="PLoS Pathog.">
        <title>Biosynthesis of antibiotic leucinostatins in bio-control fungus Purpureocillium lilacinum and their inhibition on phytophthora revealed by genome mining.</title>
        <authorList>
            <person name="Wang G."/>
            <person name="Liu Z."/>
            <person name="Lin R."/>
            <person name="Li E."/>
            <person name="Mao Z."/>
            <person name="Ling J."/>
            <person name="Yang Y."/>
            <person name="Yin W.B."/>
            <person name="Xie B."/>
        </authorList>
    </citation>
    <scope>NUCLEOTIDE SEQUENCE [LARGE SCALE GENOMIC DNA]</scope>
    <source>
        <strain evidence="1">170</strain>
    </source>
</reference>
<evidence type="ECO:0000313" key="1">
    <source>
        <dbReference type="EMBL" id="OWT43435.1"/>
    </source>
</evidence>
<proteinExistence type="predicted"/>
<dbReference type="EMBL" id="LSBJ02000001">
    <property type="protein sequence ID" value="OWT43435.1"/>
    <property type="molecule type" value="Genomic_DNA"/>
</dbReference>
<evidence type="ECO:0000313" key="2">
    <source>
        <dbReference type="Proteomes" id="UP000078397"/>
    </source>
</evidence>